<gene>
    <name evidence="7" type="ORF">WN59_05295</name>
</gene>
<feature type="signal peptide" evidence="5">
    <location>
        <begin position="1"/>
        <end position="29"/>
    </location>
</feature>
<feature type="chain" id="PRO_5005641865" description="ATLF-like domain-containing protein" evidence="5">
    <location>
        <begin position="30"/>
        <end position="465"/>
    </location>
</feature>
<dbReference type="AlphaFoldDB" id="A0A0M2SQZ5"/>
<dbReference type="InterPro" id="IPR003961">
    <property type="entry name" value="FN3_dom"/>
</dbReference>
<keyword evidence="5" id="KW-0732">Signal</keyword>
<evidence type="ECO:0000259" key="6">
    <source>
        <dbReference type="PROSITE" id="PS51995"/>
    </source>
</evidence>
<dbReference type="SUPFAM" id="SSF49265">
    <property type="entry name" value="Fibronectin type III"/>
    <property type="match status" value="1"/>
</dbReference>
<dbReference type="InterPro" id="IPR024079">
    <property type="entry name" value="MetalloPept_cat_dom_sf"/>
</dbReference>
<dbReference type="Proteomes" id="UP000034287">
    <property type="component" value="Unassembled WGS sequence"/>
</dbReference>
<accession>A0A0M2SQZ5</accession>
<dbReference type="InterPro" id="IPR047568">
    <property type="entry name" value="ATLF-like_dom"/>
</dbReference>
<dbReference type="GO" id="GO:0008237">
    <property type="term" value="F:metallopeptidase activity"/>
    <property type="evidence" value="ECO:0007669"/>
    <property type="project" value="InterPro"/>
</dbReference>
<feature type="compositionally biased region" description="Acidic residues" evidence="3">
    <location>
        <begin position="369"/>
        <end position="385"/>
    </location>
</feature>
<feature type="domain" description="ATLF-like" evidence="6">
    <location>
        <begin position="32"/>
        <end position="223"/>
    </location>
</feature>
<feature type="compositionally biased region" description="Acidic residues" evidence="3">
    <location>
        <begin position="393"/>
        <end position="426"/>
    </location>
</feature>
<comment type="caution">
    <text evidence="7">The sequence shown here is derived from an EMBL/GenBank/DDBJ whole genome shotgun (WGS) entry which is preliminary data.</text>
</comment>
<keyword evidence="4" id="KW-0472">Membrane</keyword>
<dbReference type="InterPro" id="IPR013783">
    <property type="entry name" value="Ig-like_fold"/>
</dbReference>
<dbReference type="EMBL" id="LAYZ01000002">
    <property type="protein sequence ID" value="KKK35050.1"/>
    <property type="molecule type" value="Genomic_DNA"/>
</dbReference>
<proteinExistence type="predicted"/>
<comment type="subcellular location">
    <subcellularLocation>
        <location evidence="1">Secreted</location>
    </subcellularLocation>
</comment>
<dbReference type="InterPro" id="IPR036116">
    <property type="entry name" value="FN3_sf"/>
</dbReference>
<dbReference type="InterPro" id="IPR014781">
    <property type="entry name" value="Anthrax_toxin_lethal/edema_N/C"/>
</dbReference>
<keyword evidence="8" id="KW-1185">Reference proteome</keyword>
<dbReference type="Gene3D" id="2.60.40.10">
    <property type="entry name" value="Immunoglobulins"/>
    <property type="match status" value="1"/>
</dbReference>
<dbReference type="GO" id="GO:0005576">
    <property type="term" value="C:extracellular region"/>
    <property type="evidence" value="ECO:0007669"/>
    <property type="project" value="UniProtKB-SubCell"/>
</dbReference>
<organism evidence="7 8">
    <name type="scientific">Salinicoccus sediminis</name>
    <dbReference type="NCBI Taxonomy" id="1432562"/>
    <lineage>
        <taxon>Bacteria</taxon>
        <taxon>Bacillati</taxon>
        <taxon>Bacillota</taxon>
        <taxon>Bacilli</taxon>
        <taxon>Bacillales</taxon>
        <taxon>Staphylococcaceae</taxon>
        <taxon>Salinicoccus</taxon>
    </lineage>
</organism>
<feature type="compositionally biased region" description="Acidic residues" evidence="3">
    <location>
        <begin position="348"/>
        <end position="359"/>
    </location>
</feature>
<dbReference type="STRING" id="1432562.WN59_05295"/>
<keyword evidence="4" id="KW-0812">Transmembrane</keyword>
<evidence type="ECO:0000256" key="2">
    <source>
        <dbReference type="ARBA" id="ARBA00022525"/>
    </source>
</evidence>
<sequence>MKGSSLWKFGLVILAVLFLSLLTANTEQASANSALDSMIDIRSDDGEYDSAEVQAMIDRLRRVDDRILQHTNSAGVSIILMDMPLTELSEFDYLSGKVPRGWENTNSTWEEVPGAGGHTTAARIGYSDPGNGHSTINLELHEYGHAVDSYAAGFTVSGSDEFRQIMNREKDALFGDHKVSEYFDEPGEYFAEVFAMYYLGGDARSKLQNRAPETYEFISHFHNRLVTVDEVTGNTAKVSWDEMDGAAKYEIYRNDEKIDETTKTSFTDEDLETSTNYNYYIKPVDSSGNPLLTSYFRTTTTQAEEDAPEVDTAELESVIESAEAVSEADRSPGLQSALENARNIIDNDEADQQQVDEAETALSSALEENREELEAAEEESAEESTEEKTSGEATEETSQEEETTEEPASEEAEESTEEQSAEETESQTDSSQAEASNDNIFMILLSSVLVILAIISAILIWKRKK</sequence>
<evidence type="ECO:0000256" key="3">
    <source>
        <dbReference type="SAM" id="MobiDB-lite"/>
    </source>
</evidence>
<dbReference type="Gene3D" id="1.20.1270.70">
    <property type="entry name" value="Designed single chain three-helix bundle"/>
    <property type="match status" value="1"/>
</dbReference>
<protein>
    <recommendedName>
        <fullName evidence="6">ATLF-like domain-containing protein</fullName>
    </recommendedName>
</protein>
<dbReference type="SUPFAM" id="SSF55486">
    <property type="entry name" value="Metalloproteases ('zincins'), catalytic domain"/>
    <property type="match status" value="1"/>
</dbReference>
<name>A0A0M2SQZ5_9STAP</name>
<reference evidence="7 8" key="1">
    <citation type="submission" date="2015-04" db="EMBL/GenBank/DDBJ databases">
        <title>Taxonomic description and genome sequence of Salinicoccus sediminis sp. nov., a novel hyper halotolerant bacterium isolated from marine sediment.</title>
        <authorList>
            <person name="Mathan Kumar R."/>
            <person name="Kaur G."/>
            <person name="Kumar N."/>
            <person name="Kumar A."/>
            <person name="Singh N.K."/>
            <person name="Kaur N."/>
            <person name="Mayilraj S."/>
        </authorList>
    </citation>
    <scope>NUCLEOTIDE SEQUENCE [LARGE SCALE GENOMIC DNA]</scope>
    <source>
        <strain evidence="7 8">SV-16</strain>
    </source>
</reference>
<dbReference type="Pfam" id="PF07737">
    <property type="entry name" value="ATLF"/>
    <property type="match status" value="1"/>
</dbReference>
<evidence type="ECO:0000313" key="7">
    <source>
        <dbReference type="EMBL" id="KKK35050.1"/>
    </source>
</evidence>
<evidence type="ECO:0000256" key="1">
    <source>
        <dbReference type="ARBA" id="ARBA00004613"/>
    </source>
</evidence>
<keyword evidence="2" id="KW-0964">Secreted</keyword>
<dbReference type="PATRIC" id="fig|1432562.3.peg.1049"/>
<dbReference type="OrthoDB" id="2615003at2"/>
<dbReference type="PROSITE" id="PS51995">
    <property type="entry name" value="ATLF"/>
    <property type="match status" value="1"/>
</dbReference>
<evidence type="ECO:0000256" key="5">
    <source>
        <dbReference type="SAM" id="SignalP"/>
    </source>
</evidence>
<feature type="region of interest" description="Disordered" evidence="3">
    <location>
        <begin position="348"/>
        <end position="434"/>
    </location>
</feature>
<feature type="transmembrane region" description="Helical" evidence="4">
    <location>
        <begin position="440"/>
        <end position="461"/>
    </location>
</feature>
<evidence type="ECO:0000256" key="4">
    <source>
        <dbReference type="SAM" id="Phobius"/>
    </source>
</evidence>
<dbReference type="CDD" id="cd00063">
    <property type="entry name" value="FN3"/>
    <property type="match status" value="1"/>
</dbReference>
<dbReference type="CDD" id="cd20183">
    <property type="entry name" value="M34_PPEP"/>
    <property type="match status" value="1"/>
</dbReference>
<dbReference type="Gene3D" id="3.40.390.10">
    <property type="entry name" value="Collagenase (Catalytic Domain)"/>
    <property type="match status" value="1"/>
</dbReference>
<dbReference type="RefSeq" id="WP_046513756.1">
    <property type="nucleotide sequence ID" value="NZ_LAYZ01000002.1"/>
</dbReference>
<keyword evidence="4" id="KW-1133">Transmembrane helix</keyword>
<evidence type="ECO:0000313" key="8">
    <source>
        <dbReference type="Proteomes" id="UP000034287"/>
    </source>
</evidence>